<sequence length="155" mass="17033">MTDPISYSPDPLSGPDNEAEREALQALLNRTIDAQAGYDTMREKAEPEFRPVVQKFHGTHHAHADQIAALIAARGGEPDVSGTLMSSVNTAVVSIRALFDEIDEDVMDSIRDGEGHVLEAFDEAITAMPEGHDKEALVRMRGEVQELLDETRHLD</sequence>
<dbReference type="OrthoDB" id="7857789at2"/>
<dbReference type="InterPro" id="IPR009078">
    <property type="entry name" value="Ferritin-like_SF"/>
</dbReference>
<dbReference type="EMBL" id="RCNT01000003">
    <property type="protein sequence ID" value="RMA42555.1"/>
    <property type="molecule type" value="Genomic_DNA"/>
</dbReference>
<name>A0A3L9Y522_9RHOB</name>
<protein>
    <submittedName>
        <fullName evidence="2">DUF2383 domain-containing protein</fullName>
    </submittedName>
</protein>
<dbReference type="Proteomes" id="UP000281343">
    <property type="component" value="Unassembled WGS sequence"/>
</dbReference>
<dbReference type="Pfam" id="PF09537">
    <property type="entry name" value="DUF2383"/>
    <property type="match status" value="1"/>
</dbReference>
<dbReference type="InterPro" id="IPR012347">
    <property type="entry name" value="Ferritin-like"/>
</dbReference>
<evidence type="ECO:0000259" key="1">
    <source>
        <dbReference type="Pfam" id="PF09537"/>
    </source>
</evidence>
<accession>A0A3L9Y522</accession>
<dbReference type="SUPFAM" id="SSF47240">
    <property type="entry name" value="Ferritin-like"/>
    <property type="match status" value="1"/>
</dbReference>
<dbReference type="RefSeq" id="WP_121897340.1">
    <property type="nucleotide sequence ID" value="NZ_RCNT01000003.1"/>
</dbReference>
<comment type="caution">
    <text evidence="2">The sequence shown here is derived from an EMBL/GenBank/DDBJ whole genome shotgun (WGS) entry which is preliminary data.</text>
</comment>
<dbReference type="AlphaFoldDB" id="A0A3L9Y522"/>
<evidence type="ECO:0000313" key="2">
    <source>
        <dbReference type="EMBL" id="RMA42555.1"/>
    </source>
</evidence>
<dbReference type="InterPro" id="IPR019052">
    <property type="entry name" value="DUF2383"/>
</dbReference>
<reference evidence="2 3" key="1">
    <citation type="submission" date="2018-10" db="EMBL/GenBank/DDBJ databases">
        <authorList>
            <person name="Jung H.S."/>
            <person name="Jeon C.O."/>
        </authorList>
    </citation>
    <scope>NUCLEOTIDE SEQUENCE [LARGE SCALE GENOMIC DNA]</scope>
    <source>
        <strain evidence="2 3">MA-7-27</strain>
    </source>
</reference>
<gene>
    <name evidence="2" type="ORF">D9R08_07035</name>
</gene>
<feature type="domain" description="DUF2383" evidence="1">
    <location>
        <begin position="22"/>
        <end position="126"/>
    </location>
</feature>
<proteinExistence type="predicted"/>
<organism evidence="2 3">
    <name type="scientific">Rhodophyticola porphyridii</name>
    <dbReference type="NCBI Taxonomy" id="1852017"/>
    <lineage>
        <taxon>Bacteria</taxon>
        <taxon>Pseudomonadati</taxon>
        <taxon>Pseudomonadota</taxon>
        <taxon>Alphaproteobacteria</taxon>
        <taxon>Rhodobacterales</taxon>
        <taxon>Roseobacteraceae</taxon>
        <taxon>Rhodophyticola</taxon>
    </lineage>
</organism>
<evidence type="ECO:0000313" key="3">
    <source>
        <dbReference type="Proteomes" id="UP000281343"/>
    </source>
</evidence>
<dbReference type="Gene3D" id="1.20.1260.10">
    <property type="match status" value="1"/>
</dbReference>
<keyword evidence="3" id="KW-1185">Reference proteome</keyword>